<dbReference type="AlphaFoldDB" id="A0A9D4V9A2"/>
<dbReference type="OrthoDB" id="1961652at2759"/>
<evidence type="ECO:0000313" key="3">
    <source>
        <dbReference type="Proteomes" id="UP000886520"/>
    </source>
</evidence>
<evidence type="ECO:0000256" key="1">
    <source>
        <dbReference type="SAM" id="MobiDB-lite"/>
    </source>
</evidence>
<evidence type="ECO:0000313" key="2">
    <source>
        <dbReference type="EMBL" id="KAI5082003.1"/>
    </source>
</evidence>
<keyword evidence="3" id="KW-1185">Reference proteome</keyword>
<accession>A0A9D4V9A2</accession>
<name>A0A9D4V9A2_ADICA</name>
<organism evidence="2 3">
    <name type="scientific">Adiantum capillus-veneris</name>
    <name type="common">Maidenhair fern</name>
    <dbReference type="NCBI Taxonomy" id="13818"/>
    <lineage>
        <taxon>Eukaryota</taxon>
        <taxon>Viridiplantae</taxon>
        <taxon>Streptophyta</taxon>
        <taxon>Embryophyta</taxon>
        <taxon>Tracheophyta</taxon>
        <taxon>Polypodiopsida</taxon>
        <taxon>Polypodiidae</taxon>
        <taxon>Polypodiales</taxon>
        <taxon>Pteridineae</taxon>
        <taxon>Pteridaceae</taxon>
        <taxon>Vittarioideae</taxon>
        <taxon>Adiantum</taxon>
    </lineage>
</organism>
<protein>
    <submittedName>
        <fullName evidence="2">Uncharacterized protein</fullName>
    </submittedName>
</protein>
<dbReference type="EMBL" id="JABFUD020000003">
    <property type="protein sequence ID" value="KAI5082003.1"/>
    <property type="molecule type" value="Genomic_DNA"/>
</dbReference>
<feature type="region of interest" description="Disordered" evidence="1">
    <location>
        <begin position="1"/>
        <end position="44"/>
    </location>
</feature>
<gene>
    <name evidence="2" type="ORF">GOP47_0001746</name>
</gene>
<feature type="compositionally biased region" description="Basic residues" evidence="1">
    <location>
        <begin position="25"/>
        <end position="37"/>
    </location>
</feature>
<reference evidence="2" key="1">
    <citation type="submission" date="2021-01" db="EMBL/GenBank/DDBJ databases">
        <title>Adiantum capillus-veneris genome.</title>
        <authorList>
            <person name="Fang Y."/>
            <person name="Liao Q."/>
        </authorList>
    </citation>
    <scope>NUCLEOTIDE SEQUENCE</scope>
    <source>
        <strain evidence="2">H3</strain>
        <tissue evidence="2">Leaf</tissue>
    </source>
</reference>
<comment type="caution">
    <text evidence="2">The sequence shown here is derived from an EMBL/GenBank/DDBJ whole genome shotgun (WGS) entry which is preliminary data.</text>
</comment>
<proteinExistence type="predicted"/>
<dbReference type="Proteomes" id="UP000886520">
    <property type="component" value="Chromosome 2"/>
</dbReference>
<sequence length="491" mass="54485">MGRGVPQRKWANMAGDAEGCGMSKRERKKKKKKKKRREHEIDAAAGSMEMKQLVVQCSVPAHDAASFPVLAVARRLIHSHTSSPFPQSCPHLQYLVQQCQCASVGSGPFSPSPPPLIINHTCPSSPITLQQQVLLRDATPSPTRSATSALHPLSHLEKQTCHPVESAHLNTDSTRYRFSSPSFVDQSQQNVPPSAELPASTLKALETRTCKHSRRSIRSSLLAAAEDGTALASELLRHLNESLYSILPQSLKSKVSNDWDSMLSSSLLEQYMDKMQGGFGKSSWLTDPSSFKRVIKKVSKSAPADDHAGNGCHGIEDLLCTIESFERAGLIGELENLGLVEEACILRDRSVFYGLLARLRTLQEVSSLLCFMRLEMHLPFQDTWSLACSNARYRGCLKQIRDKCNFHDKIRTFAWKLDKLELCAIETDSCKEIQEQGASSLRNRLVKLIESPLGPELEGIRIVSYLDTAVSLLLHHMDVFESLQEHGFGDA</sequence>